<dbReference type="EMBL" id="ANIZ01000177">
    <property type="protein sequence ID" value="ETI56194.1"/>
    <property type="molecule type" value="Genomic_DNA"/>
</dbReference>
<proteinExistence type="predicted"/>
<gene>
    <name evidence="1" type="ORF">F443_01193</name>
</gene>
<keyword evidence="2" id="KW-1185">Reference proteome</keyword>
<accession>V9FXJ0</accession>
<comment type="caution">
    <text evidence="1">The sequence shown here is derived from an EMBL/GenBank/DDBJ whole genome shotgun (WGS) entry which is preliminary data.</text>
</comment>
<reference evidence="1 2" key="1">
    <citation type="submission" date="2013-11" db="EMBL/GenBank/DDBJ databases">
        <title>The Genome Sequence of Phytophthora parasitica P1569.</title>
        <authorList>
            <consortium name="The Broad Institute Genomics Platform"/>
            <person name="Russ C."/>
            <person name="Tyler B."/>
            <person name="Panabieres F."/>
            <person name="Shan W."/>
            <person name="Tripathy S."/>
            <person name="Grunwald N."/>
            <person name="Machado M."/>
            <person name="Johnson C.S."/>
            <person name="Arredondo F."/>
            <person name="Hong C."/>
            <person name="Coffey M."/>
            <person name="Young S.K."/>
            <person name="Zeng Q."/>
            <person name="Gargeya S."/>
            <person name="Fitzgerald M."/>
            <person name="Abouelleil A."/>
            <person name="Alvarado L."/>
            <person name="Chapman S.B."/>
            <person name="Gainer-Dewar J."/>
            <person name="Goldberg J."/>
            <person name="Griggs A."/>
            <person name="Gujja S."/>
            <person name="Hansen M."/>
            <person name="Howarth C."/>
            <person name="Imamovic A."/>
            <person name="Ireland A."/>
            <person name="Larimer J."/>
            <person name="McCowan C."/>
            <person name="Murphy C."/>
            <person name="Pearson M."/>
            <person name="Poon T.W."/>
            <person name="Priest M."/>
            <person name="Roberts A."/>
            <person name="Saif S."/>
            <person name="Shea T."/>
            <person name="Sykes S."/>
            <person name="Wortman J."/>
            <person name="Nusbaum C."/>
            <person name="Birren B."/>
        </authorList>
    </citation>
    <scope>NUCLEOTIDE SEQUENCE [LARGE SCALE GENOMIC DNA]</scope>
    <source>
        <strain evidence="1 2">P1569</strain>
    </source>
</reference>
<evidence type="ECO:0000313" key="2">
    <source>
        <dbReference type="Proteomes" id="UP000018721"/>
    </source>
</evidence>
<name>V9FXJ0_PHYNI</name>
<dbReference type="AlphaFoldDB" id="V9FXJ0"/>
<sequence>MRAAAAFLSEFMNNAIVVLPPPKKSQKQTVPDPTLEDITAMVQQYSIEDVTEPTQKHSNIVGSLYAIVLELCEWQLT</sequence>
<protein>
    <submittedName>
        <fullName evidence="1">Uncharacterized protein</fullName>
    </submittedName>
</protein>
<dbReference type="Proteomes" id="UP000018721">
    <property type="component" value="Unassembled WGS sequence"/>
</dbReference>
<organism evidence="1 2">
    <name type="scientific">Phytophthora nicotianae P1569</name>
    <dbReference type="NCBI Taxonomy" id="1317065"/>
    <lineage>
        <taxon>Eukaryota</taxon>
        <taxon>Sar</taxon>
        <taxon>Stramenopiles</taxon>
        <taxon>Oomycota</taxon>
        <taxon>Peronosporomycetes</taxon>
        <taxon>Peronosporales</taxon>
        <taxon>Peronosporaceae</taxon>
        <taxon>Phytophthora</taxon>
    </lineage>
</organism>
<evidence type="ECO:0000313" key="1">
    <source>
        <dbReference type="EMBL" id="ETI56194.1"/>
    </source>
</evidence>
<dbReference type="HOGENOM" id="CLU_2643389_0_0_1"/>